<evidence type="ECO:0000256" key="1">
    <source>
        <dbReference type="ARBA" id="ARBA00004167"/>
    </source>
</evidence>
<dbReference type="GO" id="GO:0008320">
    <property type="term" value="F:protein transmembrane transporter activity"/>
    <property type="evidence" value="ECO:0007669"/>
    <property type="project" value="InterPro"/>
</dbReference>
<proteinExistence type="predicted"/>
<dbReference type="GO" id="GO:0043953">
    <property type="term" value="P:protein transport by the Tat complex"/>
    <property type="evidence" value="ECO:0007669"/>
    <property type="project" value="InterPro"/>
</dbReference>
<evidence type="ECO:0000313" key="10">
    <source>
        <dbReference type="EMBL" id="CUS45657.1"/>
    </source>
</evidence>
<evidence type="ECO:0000256" key="2">
    <source>
        <dbReference type="ARBA" id="ARBA00022448"/>
    </source>
</evidence>
<dbReference type="NCBIfam" id="TIGR01410">
    <property type="entry name" value="tatB"/>
    <property type="match status" value="1"/>
</dbReference>
<dbReference type="AlphaFoldDB" id="A0A160TN31"/>
<dbReference type="Gene3D" id="1.20.5.3310">
    <property type="match status" value="1"/>
</dbReference>
<keyword evidence="6" id="KW-1133">Transmembrane helix</keyword>
<feature type="region of interest" description="Disordered" evidence="9">
    <location>
        <begin position="112"/>
        <end position="152"/>
    </location>
</feature>
<protein>
    <submittedName>
        <fullName evidence="10">Twin-arginine translocation protein TatB</fullName>
    </submittedName>
</protein>
<keyword evidence="4" id="KW-0812">Transmembrane</keyword>
<dbReference type="PANTHER" id="PTHR33162:SF1">
    <property type="entry name" value="SEC-INDEPENDENT PROTEIN TRANSLOCASE PROTEIN TATA, CHLOROPLASTIC"/>
    <property type="match status" value="1"/>
</dbReference>
<dbReference type="EMBL" id="CZQE01000288">
    <property type="protein sequence ID" value="CUS45657.1"/>
    <property type="molecule type" value="Genomic_DNA"/>
</dbReference>
<evidence type="ECO:0000256" key="7">
    <source>
        <dbReference type="ARBA" id="ARBA00023010"/>
    </source>
</evidence>
<dbReference type="PANTHER" id="PTHR33162">
    <property type="entry name" value="SEC-INDEPENDENT PROTEIN TRANSLOCASE PROTEIN TATA, CHLOROPLASTIC"/>
    <property type="match status" value="1"/>
</dbReference>
<evidence type="ECO:0000256" key="9">
    <source>
        <dbReference type="SAM" id="MobiDB-lite"/>
    </source>
</evidence>
<evidence type="ECO:0000256" key="3">
    <source>
        <dbReference type="ARBA" id="ARBA00022475"/>
    </source>
</evidence>
<reference evidence="10" key="1">
    <citation type="submission" date="2015-10" db="EMBL/GenBank/DDBJ databases">
        <authorList>
            <person name="Gilbert D.G."/>
        </authorList>
    </citation>
    <scope>NUCLEOTIDE SEQUENCE</scope>
</reference>
<name>A0A160TN31_9ZZZZ</name>
<evidence type="ECO:0000256" key="5">
    <source>
        <dbReference type="ARBA" id="ARBA00022927"/>
    </source>
</evidence>
<evidence type="ECO:0000256" key="4">
    <source>
        <dbReference type="ARBA" id="ARBA00022692"/>
    </source>
</evidence>
<dbReference type="InterPro" id="IPR018448">
    <property type="entry name" value="TatB"/>
</dbReference>
<accession>A0A160TN31</accession>
<comment type="subcellular location">
    <subcellularLocation>
        <location evidence="1">Membrane</location>
        <topology evidence="1">Single-pass membrane protein</topology>
    </subcellularLocation>
</comment>
<dbReference type="Pfam" id="PF02416">
    <property type="entry name" value="TatA_B_E"/>
    <property type="match status" value="1"/>
</dbReference>
<dbReference type="InterPro" id="IPR003369">
    <property type="entry name" value="TatA/B/E"/>
</dbReference>
<dbReference type="GO" id="GO:0016020">
    <property type="term" value="C:membrane"/>
    <property type="evidence" value="ECO:0007669"/>
    <property type="project" value="UniProtKB-SubCell"/>
</dbReference>
<keyword evidence="3" id="KW-1003">Cell membrane</keyword>
<keyword evidence="2" id="KW-0813">Transport</keyword>
<dbReference type="PRINTS" id="PR01506">
    <property type="entry name" value="TATBPROTEIN"/>
</dbReference>
<evidence type="ECO:0000256" key="6">
    <source>
        <dbReference type="ARBA" id="ARBA00022989"/>
    </source>
</evidence>
<gene>
    <name evidence="10" type="ORF">MGWOODY_Smn479</name>
</gene>
<keyword evidence="8" id="KW-0472">Membrane</keyword>
<keyword evidence="5" id="KW-0653">Protein transport</keyword>
<evidence type="ECO:0000256" key="8">
    <source>
        <dbReference type="ARBA" id="ARBA00023136"/>
    </source>
</evidence>
<organism evidence="10">
    <name type="scientific">hydrothermal vent metagenome</name>
    <dbReference type="NCBI Taxonomy" id="652676"/>
    <lineage>
        <taxon>unclassified sequences</taxon>
        <taxon>metagenomes</taxon>
        <taxon>ecological metagenomes</taxon>
    </lineage>
</organism>
<keyword evidence="7" id="KW-0811">Translocation</keyword>
<feature type="compositionally biased region" description="Basic residues" evidence="9">
    <location>
        <begin position="139"/>
        <end position="152"/>
    </location>
</feature>
<sequence length="152" mass="16889">MFDIAPTELMLVGMVALIVIGPKDLPKAMRFVGYWVSRARGVARQFRSGFDSMMREAELQEMEKKWAEENERIMREHPPTPQQMLPMTQAIDHEDVAPVLVEAPVIAAVPEPEVPPAPVAKPVRKRTVKAATDPDAKPAAKRVRKPAAKAES</sequence>